<evidence type="ECO:0000313" key="1">
    <source>
        <dbReference type="EMBL" id="KAF0037013.1"/>
    </source>
</evidence>
<evidence type="ECO:0000313" key="2">
    <source>
        <dbReference type="Proteomes" id="UP000438429"/>
    </source>
</evidence>
<name>A0A6A4SSP5_SCOMX</name>
<dbReference type="Proteomes" id="UP000438429">
    <property type="component" value="Unassembled WGS sequence"/>
</dbReference>
<gene>
    <name evidence="1" type="ORF">F2P81_009887</name>
</gene>
<organism evidence="1 2">
    <name type="scientific">Scophthalmus maximus</name>
    <name type="common">Turbot</name>
    <name type="synonym">Psetta maxima</name>
    <dbReference type="NCBI Taxonomy" id="52904"/>
    <lineage>
        <taxon>Eukaryota</taxon>
        <taxon>Metazoa</taxon>
        <taxon>Chordata</taxon>
        <taxon>Craniata</taxon>
        <taxon>Vertebrata</taxon>
        <taxon>Euteleostomi</taxon>
        <taxon>Actinopterygii</taxon>
        <taxon>Neopterygii</taxon>
        <taxon>Teleostei</taxon>
        <taxon>Neoteleostei</taxon>
        <taxon>Acanthomorphata</taxon>
        <taxon>Carangaria</taxon>
        <taxon>Pleuronectiformes</taxon>
        <taxon>Pleuronectoidei</taxon>
        <taxon>Scophthalmidae</taxon>
        <taxon>Scophthalmus</taxon>
    </lineage>
</organism>
<dbReference type="EMBL" id="VEVO01000009">
    <property type="protein sequence ID" value="KAF0037013.1"/>
    <property type="molecule type" value="Genomic_DNA"/>
</dbReference>
<proteinExistence type="predicted"/>
<sequence>MSKFPETTERPVASGRQHRVAMWKKLASECEMLTKVRCDATSLSASSGASKGAKCLCGDNKLNLSIDLGV</sequence>
<accession>A0A6A4SSP5</accession>
<reference evidence="1 2" key="1">
    <citation type="submission" date="2019-06" db="EMBL/GenBank/DDBJ databases">
        <title>Draft genomes of female and male turbot (Scophthalmus maximus).</title>
        <authorList>
            <person name="Xu H."/>
            <person name="Xu X.-W."/>
            <person name="Shao C."/>
            <person name="Chen S."/>
        </authorList>
    </citation>
    <scope>NUCLEOTIDE SEQUENCE [LARGE SCALE GENOMIC DNA]</scope>
    <source>
        <strain evidence="1">Ysfricsl-2016a</strain>
        <tissue evidence="1">Blood</tissue>
    </source>
</reference>
<comment type="caution">
    <text evidence="1">The sequence shown here is derived from an EMBL/GenBank/DDBJ whole genome shotgun (WGS) entry which is preliminary data.</text>
</comment>
<dbReference type="AlphaFoldDB" id="A0A6A4SSP5"/>
<protein>
    <submittedName>
        <fullName evidence="1">Uncharacterized protein</fullName>
    </submittedName>
</protein>